<dbReference type="GO" id="GO:0003677">
    <property type="term" value="F:DNA binding"/>
    <property type="evidence" value="ECO:0007669"/>
    <property type="project" value="InterPro"/>
</dbReference>
<dbReference type="AlphaFoldDB" id="A0A6I2GY96"/>
<name>A0A6I2GY96_9LACT</name>
<evidence type="ECO:0000313" key="12">
    <source>
        <dbReference type="Proteomes" id="UP000430975"/>
    </source>
</evidence>
<dbReference type="InterPro" id="IPR027417">
    <property type="entry name" value="P-loop_NTPase"/>
</dbReference>
<evidence type="ECO:0000256" key="2">
    <source>
        <dbReference type="ARBA" id="ARBA00017703"/>
    </source>
</evidence>
<accession>A0A6I2GY96</accession>
<keyword evidence="5" id="KW-0235">DNA replication</keyword>
<evidence type="ECO:0000256" key="5">
    <source>
        <dbReference type="ARBA" id="ARBA00022705"/>
    </source>
</evidence>
<dbReference type="InterPro" id="IPR048466">
    <property type="entry name" value="DNA_pol3_delta-like_C"/>
</dbReference>
<dbReference type="PANTHER" id="PTHR34388">
    <property type="entry name" value="DNA POLYMERASE III SUBUNIT DELTA"/>
    <property type="match status" value="1"/>
</dbReference>
<dbReference type="InterPro" id="IPR010372">
    <property type="entry name" value="DNA_pol3_delta_N"/>
</dbReference>
<evidence type="ECO:0000259" key="9">
    <source>
        <dbReference type="Pfam" id="PF06144"/>
    </source>
</evidence>
<evidence type="ECO:0000256" key="3">
    <source>
        <dbReference type="ARBA" id="ARBA00022679"/>
    </source>
</evidence>
<dbReference type="RefSeq" id="WP_311453802.1">
    <property type="nucleotide sequence ID" value="NZ_WJQS01000004.1"/>
</dbReference>
<proteinExistence type="inferred from homology"/>
<dbReference type="Gene3D" id="1.10.8.60">
    <property type="match status" value="1"/>
</dbReference>
<comment type="caution">
    <text evidence="11">The sequence shown here is derived from an EMBL/GenBank/DDBJ whole genome shotgun (WGS) entry which is preliminary data.</text>
</comment>
<evidence type="ECO:0000259" key="10">
    <source>
        <dbReference type="Pfam" id="PF21694"/>
    </source>
</evidence>
<dbReference type="Pfam" id="PF21694">
    <property type="entry name" value="DNA_pol3_delta_C"/>
    <property type="match status" value="1"/>
</dbReference>
<protein>
    <recommendedName>
        <fullName evidence="2">DNA polymerase III subunit delta</fullName>
        <ecNumber evidence="1">2.7.7.7</ecNumber>
    </recommendedName>
</protein>
<keyword evidence="6" id="KW-0239">DNA-directed DNA polymerase</keyword>
<dbReference type="Pfam" id="PF06144">
    <property type="entry name" value="DNA_pol3_delta"/>
    <property type="match status" value="1"/>
</dbReference>
<evidence type="ECO:0000313" key="11">
    <source>
        <dbReference type="EMBL" id="MRI85383.1"/>
    </source>
</evidence>
<organism evidence="11 12">
    <name type="scientific">Fundicoccus ignavus</name>
    <dbReference type="NCBI Taxonomy" id="2664442"/>
    <lineage>
        <taxon>Bacteria</taxon>
        <taxon>Bacillati</taxon>
        <taxon>Bacillota</taxon>
        <taxon>Bacilli</taxon>
        <taxon>Lactobacillales</taxon>
        <taxon>Aerococcaceae</taxon>
        <taxon>Fundicoccus</taxon>
    </lineage>
</organism>
<keyword evidence="4 11" id="KW-0548">Nucleotidyltransferase</keyword>
<dbReference type="EC" id="2.7.7.7" evidence="1"/>
<reference evidence="11 12" key="1">
    <citation type="submission" date="2019-11" db="EMBL/GenBank/DDBJ databases">
        <title>Characterisation of Fundicoccus ignavus gen. nov. sp. nov., a novel genus of the family Aerococcaceae isolated from bulk tank milk.</title>
        <authorList>
            <person name="Siebert A."/>
            <person name="Huptas C."/>
            <person name="Wenning M."/>
            <person name="Scherer S."/>
            <person name="Doll E.V."/>
        </authorList>
    </citation>
    <scope>NUCLEOTIDE SEQUENCE [LARGE SCALE GENOMIC DNA]</scope>
    <source>
        <strain evidence="11 12">WS4759</strain>
    </source>
</reference>
<dbReference type="GO" id="GO:0003887">
    <property type="term" value="F:DNA-directed DNA polymerase activity"/>
    <property type="evidence" value="ECO:0007669"/>
    <property type="project" value="UniProtKB-KW"/>
</dbReference>
<dbReference type="PANTHER" id="PTHR34388:SF1">
    <property type="entry name" value="DNA POLYMERASE III SUBUNIT DELTA"/>
    <property type="match status" value="1"/>
</dbReference>
<dbReference type="InterPro" id="IPR008921">
    <property type="entry name" value="DNA_pol3_clamp-load_cplx_C"/>
</dbReference>
<keyword evidence="3 11" id="KW-0808">Transferase</keyword>
<dbReference type="Proteomes" id="UP000430975">
    <property type="component" value="Unassembled WGS sequence"/>
</dbReference>
<gene>
    <name evidence="11" type="primary">holA</name>
    <name evidence="11" type="ORF">GIY09_05760</name>
</gene>
<dbReference type="Gene3D" id="1.20.272.10">
    <property type="match status" value="1"/>
</dbReference>
<evidence type="ECO:0000256" key="1">
    <source>
        <dbReference type="ARBA" id="ARBA00012417"/>
    </source>
</evidence>
<dbReference type="SUPFAM" id="SSF48019">
    <property type="entry name" value="post-AAA+ oligomerization domain-like"/>
    <property type="match status" value="1"/>
</dbReference>
<dbReference type="SUPFAM" id="SSF52540">
    <property type="entry name" value="P-loop containing nucleoside triphosphate hydrolases"/>
    <property type="match status" value="1"/>
</dbReference>
<evidence type="ECO:0000256" key="4">
    <source>
        <dbReference type="ARBA" id="ARBA00022695"/>
    </source>
</evidence>
<dbReference type="NCBIfam" id="TIGR01128">
    <property type="entry name" value="holA"/>
    <property type="match status" value="1"/>
</dbReference>
<comment type="catalytic activity">
    <reaction evidence="8">
        <text>DNA(n) + a 2'-deoxyribonucleoside 5'-triphosphate = DNA(n+1) + diphosphate</text>
        <dbReference type="Rhea" id="RHEA:22508"/>
        <dbReference type="Rhea" id="RHEA-COMP:17339"/>
        <dbReference type="Rhea" id="RHEA-COMP:17340"/>
        <dbReference type="ChEBI" id="CHEBI:33019"/>
        <dbReference type="ChEBI" id="CHEBI:61560"/>
        <dbReference type="ChEBI" id="CHEBI:173112"/>
        <dbReference type="EC" id="2.7.7.7"/>
    </reaction>
</comment>
<dbReference type="Gene3D" id="3.40.50.300">
    <property type="entry name" value="P-loop containing nucleotide triphosphate hydrolases"/>
    <property type="match status" value="1"/>
</dbReference>
<evidence type="ECO:0000256" key="7">
    <source>
        <dbReference type="ARBA" id="ARBA00034754"/>
    </source>
</evidence>
<comment type="similarity">
    <text evidence="7">Belongs to the DNA polymerase HolA subunit family.</text>
</comment>
<dbReference type="GO" id="GO:0006261">
    <property type="term" value="P:DNA-templated DNA replication"/>
    <property type="evidence" value="ECO:0007669"/>
    <property type="project" value="TreeGrafter"/>
</dbReference>
<feature type="domain" description="DNA polymerase III delta N-terminal" evidence="9">
    <location>
        <begin position="19"/>
        <end position="142"/>
    </location>
</feature>
<feature type="domain" description="DNA polymerase III delta subunit-like C-terminal" evidence="10">
    <location>
        <begin position="215"/>
        <end position="335"/>
    </location>
</feature>
<sequence length="338" mass="38830">MDYQKALQSIRQGKLSAVYGIMGTELFLQQELLQTLMSQFGEADNLDMTKLDMDEQSLDAVLDEAEMFSFFSDYRLIVVENVQFLNAKSNQKLSPKEEKRLLDYLNNPNEASVLVFLIPSEQIDKRKKLSKTFQKTTCFVEVNPLKEQEVSRYVQRFIDGEQLNMTKEAINELLIRVNYQLTEAMGEVAKLKSFALSGQPITIEIVRSLVPRTLESNVFELTDAVMKKQVERAVQIYQDLILMKHEPIALHALIVSQFRLIIQSKILNQQGFLEADIAKEVGVHPYRVKLALQSGRRLSLASLSKFYEELIEVDFQMKTGIGIKETHFYLLLTKMVAM</sequence>
<dbReference type="EMBL" id="WJQS01000004">
    <property type="protein sequence ID" value="MRI85383.1"/>
    <property type="molecule type" value="Genomic_DNA"/>
</dbReference>
<dbReference type="GO" id="GO:0009360">
    <property type="term" value="C:DNA polymerase III complex"/>
    <property type="evidence" value="ECO:0007669"/>
    <property type="project" value="InterPro"/>
</dbReference>
<dbReference type="InterPro" id="IPR005790">
    <property type="entry name" value="DNA_polIII_delta"/>
</dbReference>
<evidence type="ECO:0000256" key="8">
    <source>
        <dbReference type="ARBA" id="ARBA00049244"/>
    </source>
</evidence>
<evidence type="ECO:0000256" key="6">
    <source>
        <dbReference type="ARBA" id="ARBA00022932"/>
    </source>
</evidence>
<keyword evidence="12" id="KW-1185">Reference proteome</keyword>